<evidence type="ECO:0000259" key="6">
    <source>
        <dbReference type="PROSITE" id="PS51379"/>
    </source>
</evidence>
<dbReference type="PROSITE" id="PS51379">
    <property type="entry name" value="4FE4S_FER_2"/>
    <property type="match status" value="2"/>
</dbReference>
<evidence type="ECO:0000256" key="2">
    <source>
        <dbReference type="ARBA" id="ARBA00022723"/>
    </source>
</evidence>
<dbReference type="PANTHER" id="PTHR43673:SF10">
    <property type="entry name" value="NADH DEHYDROGENASE_NAD(P)H NITROREDUCTASE XCC3605-RELATED"/>
    <property type="match status" value="1"/>
</dbReference>
<dbReference type="GO" id="GO:0016491">
    <property type="term" value="F:oxidoreductase activity"/>
    <property type="evidence" value="ECO:0007669"/>
    <property type="project" value="UniProtKB-KW"/>
</dbReference>
<evidence type="ECO:0000256" key="5">
    <source>
        <dbReference type="ARBA" id="ARBA00023014"/>
    </source>
</evidence>
<organism evidence="7 8">
    <name type="scientific">Lucifera butyrica</name>
    <dbReference type="NCBI Taxonomy" id="1351585"/>
    <lineage>
        <taxon>Bacteria</taxon>
        <taxon>Bacillati</taxon>
        <taxon>Bacillota</taxon>
        <taxon>Negativicutes</taxon>
        <taxon>Veillonellales</taxon>
        <taxon>Veillonellaceae</taxon>
        <taxon>Lucifera</taxon>
    </lineage>
</organism>
<sequence>MNLIEVNSSQCVRCGICAEVCPVGILAMGEDGIKAINPEACIACGHCVAVCPQAAIDNKKTPLAEQKEIESFPVFDAETAQLFLRARRSIRSYKKMTVPREKLLQLIEIARFAPTASNKQGVSFTIVEDKNILQKATERIIEWMEGQEQSGSHWSFVHHIRAYREFGRDPILRDAPHLIIATAPPTLARGRENTVFSLAYLELYAPALGLGSCWAGLLEMCAFAGYGPLLDLFKIPEGKVITGAVMAGYPKYSYKRLVNRNPLDITWL</sequence>
<dbReference type="Pfam" id="PF00881">
    <property type="entry name" value="Nitroreductase"/>
    <property type="match status" value="1"/>
</dbReference>
<dbReference type="RefSeq" id="WP_122630157.1">
    <property type="nucleotide sequence ID" value="NZ_UPPP01000116.1"/>
</dbReference>
<evidence type="ECO:0000256" key="1">
    <source>
        <dbReference type="ARBA" id="ARBA00007118"/>
    </source>
</evidence>
<dbReference type="EMBL" id="UPPP01000116">
    <property type="protein sequence ID" value="VBB09369.1"/>
    <property type="molecule type" value="Genomic_DNA"/>
</dbReference>
<keyword evidence="3" id="KW-0560">Oxidoreductase</keyword>
<dbReference type="InterPro" id="IPR017896">
    <property type="entry name" value="4Fe4S_Fe-S-bd"/>
</dbReference>
<keyword evidence="8" id="KW-1185">Reference proteome</keyword>
<proteinExistence type="inferred from homology"/>
<feature type="domain" description="4Fe-4S ferredoxin-type" evidence="6">
    <location>
        <begin position="2"/>
        <end position="31"/>
    </location>
</feature>
<dbReference type="AlphaFoldDB" id="A0A498RDH3"/>
<protein>
    <submittedName>
        <fullName evidence="7">Nitroreductase</fullName>
    </submittedName>
</protein>
<dbReference type="CDD" id="cd02143">
    <property type="entry name" value="nitroreductase_FeS-like"/>
    <property type="match status" value="1"/>
</dbReference>
<dbReference type="OrthoDB" id="368873at2"/>
<feature type="domain" description="4Fe-4S ferredoxin-type" evidence="6">
    <location>
        <begin position="32"/>
        <end position="61"/>
    </location>
</feature>
<dbReference type="Proteomes" id="UP000277811">
    <property type="component" value="Unassembled WGS sequence"/>
</dbReference>
<comment type="similarity">
    <text evidence="1">Belongs to the nitroreductase family.</text>
</comment>
<dbReference type="Gene3D" id="3.30.70.20">
    <property type="match status" value="1"/>
</dbReference>
<dbReference type="PROSITE" id="PS00198">
    <property type="entry name" value="4FE4S_FER_1"/>
    <property type="match status" value="1"/>
</dbReference>
<dbReference type="InterPro" id="IPR017900">
    <property type="entry name" value="4Fe4S_Fe_S_CS"/>
</dbReference>
<name>A0A498RDH3_9FIRM</name>
<keyword evidence="5" id="KW-0411">Iron-sulfur</keyword>
<keyword evidence="2" id="KW-0479">Metal-binding</keyword>
<dbReference type="GO" id="GO:0051536">
    <property type="term" value="F:iron-sulfur cluster binding"/>
    <property type="evidence" value="ECO:0007669"/>
    <property type="project" value="UniProtKB-KW"/>
</dbReference>
<dbReference type="InterPro" id="IPR029479">
    <property type="entry name" value="Nitroreductase"/>
</dbReference>
<keyword evidence="4" id="KW-0408">Iron</keyword>
<dbReference type="SUPFAM" id="SSF55469">
    <property type="entry name" value="FMN-dependent nitroreductase-like"/>
    <property type="match status" value="1"/>
</dbReference>
<evidence type="ECO:0000313" key="7">
    <source>
        <dbReference type="EMBL" id="VBB09369.1"/>
    </source>
</evidence>
<gene>
    <name evidence="7" type="ORF">LUCI_4659</name>
</gene>
<dbReference type="InterPro" id="IPR000415">
    <property type="entry name" value="Nitroreductase-like"/>
</dbReference>
<evidence type="ECO:0000256" key="4">
    <source>
        <dbReference type="ARBA" id="ARBA00023004"/>
    </source>
</evidence>
<dbReference type="GO" id="GO:0046872">
    <property type="term" value="F:metal ion binding"/>
    <property type="evidence" value="ECO:0007669"/>
    <property type="project" value="UniProtKB-KW"/>
</dbReference>
<accession>A0A498RDH3</accession>
<evidence type="ECO:0000256" key="3">
    <source>
        <dbReference type="ARBA" id="ARBA00023002"/>
    </source>
</evidence>
<evidence type="ECO:0000313" key="8">
    <source>
        <dbReference type="Proteomes" id="UP000277811"/>
    </source>
</evidence>
<dbReference type="Pfam" id="PF13237">
    <property type="entry name" value="Fer4_10"/>
    <property type="match status" value="1"/>
</dbReference>
<dbReference type="PANTHER" id="PTHR43673">
    <property type="entry name" value="NAD(P)H NITROREDUCTASE YDGI-RELATED"/>
    <property type="match status" value="1"/>
</dbReference>
<reference evidence="7 8" key="1">
    <citation type="submission" date="2018-06" db="EMBL/GenBank/DDBJ databases">
        <authorList>
            <person name="Strepis N."/>
        </authorList>
    </citation>
    <scope>NUCLEOTIDE SEQUENCE [LARGE SCALE GENOMIC DNA]</scope>
    <source>
        <strain evidence="7">LUCI</strain>
    </source>
</reference>
<dbReference type="SUPFAM" id="SSF54862">
    <property type="entry name" value="4Fe-4S ferredoxins"/>
    <property type="match status" value="1"/>
</dbReference>
<dbReference type="Gene3D" id="3.40.109.10">
    <property type="entry name" value="NADH Oxidase"/>
    <property type="match status" value="1"/>
</dbReference>